<reference evidence="3" key="1">
    <citation type="journal article" date="2011" name="Science">
        <title>The plant cell wall-decomposing machinery underlies the functional diversity of forest fungi.</title>
        <authorList>
            <person name="Eastwood D.C."/>
            <person name="Floudas D."/>
            <person name="Binder M."/>
            <person name="Majcherczyk A."/>
            <person name="Schneider P."/>
            <person name="Aerts A."/>
            <person name="Asiegbu F.O."/>
            <person name="Baker S.E."/>
            <person name="Barry K."/>
            <person name="Bendiksby M."/>
            <person name="Blumentritt M."/>
            <person name="Coutinho P.M."/>
            <person name="Cullen D."/>
            <person name="de Vries R.P."/>
            <person name="Gathman A."/>
            <person name="Goodell B."/>
            <person name="Henrissat B."/>
            <person name="Ihrmark K."/>
            <person name="Kauserud H."/>
            <person name="Kohler A."/>
            <person name="LaButti K."/>
            <person name="Lapidus A."/>
            <person name="Lavin J.L."/>
            <person name="Lee Y.-H."/>
            <person name="Lindquist E."/>
            <person name="Lilly W."/>
            <person name="Lucas S."/>
            <person name="Morin E."/>
            <person name="Murat C."/>
            <person name="Oguiza J.A."/>
            <person name="Park J."/>
            <person name="Pisabarro A.G."/>
            <person name="Riley R."/>
            <person name="Rosling A."/>
            <person name="Salamov A."/>
            <person name="Schmidt O."/>
            <person name="Schmutz J."/>
            <person name="Skrede I."/>
            <person name="Stenlid J."/>
            <person name="Wiebenga A."/>
            <person name="Xie X."/>
            <person name="Kuees U."/>
            <person name="Hibbett D.S."/>
            <person name="Hoffmeister D."/>
            <person name="Hoegberg N."/>
            <person name="Martin F."/>
            <person name="Grigoriev I.V."/>
            <person name="Watkinson S.C."/>
        </authorList>
    </citation>
    <scope>NUCLEOTIDE SEQUENCE [LARGE SCALE GENOMIC DNA]</scope>
    <source>
        <strain evidence="3">strain S7.3</strain>
    </source>
</reference>
<evidence type="ECO:0000256" key="1">
    <source>
        <dbReference type="PROSITE-ProRule" id="PRU00023"/>
    </source>
</evidence>
<gene>
    <name evidence="2" type="ORF">SERLA73DRAFT_154082</name>
</gene>
<evidence type="ECO:0000313" key="2">
    <source>
        <dbReference type="EMBL" id="EGN96557.1"/>
    </source>
</evidence>
<dbReference type="AlphaFoldDB" id="F8Q4T0"/>
<organism evidence="3">
    <name type="scientific">Serpula lacrymans var. lacrymans (strain S7.3)</name>
    <name type="common">Dry rot fungus</name>
    <dbReference type="NCBI Taxonomy" id="936435"/>
    <lineage>
        <taxon>Eukaryota</taxon>
        <taxon>Fungi</taxon>
        <taxon>Dikarya</taxon>
        <taxon>Basidiomycota</taxon>
        <taxon>Agaricomycotina</taxon>
        <taxon>Agaricomycetes</taxon>
        <taxon>Agaricomycetidae</taxon>
        <taxon>Boletales</taxon>
        <taxon>Coniophorineae</taxon>
        <taxon>Serpulaceae</taxon>
        <taxon>Serpula</taxon>
    </lineage>
</organism>
<dbReference type="EMBL" id="GL945483">
    <property type="protein sequence ID" value="EGN96557.1"/>
    <property type="molecule type" value="Genomic_DNA"/>
</dbReference>
<accession>F8Q4T0</accession>
<dbReference type="PROSITE" id="PS50088">
    <property type="entry name" value="ANK_REPEAT"/>
    <property type="match status" value="1"/>
</dbReference>
<dbReference type="InterPro" id="IPR002110">
    <property type="entry name" value="Ankyrin_rpt"/>
</dbReference>
<evidence type="ECO:0000313" key="3">
    <source>
        <dbReference type="Proteomes" id="UP000008063"/>
    </source>
</evidence>
<proteinExistence type="predicted"/>
<feature type="repeat" description="ANK" evidence="1">
    <location>
        <begin position="48"/>
        <end position="80"/>
    </location>
</feature>
<dbReference type="HOGENOM" id="CLU_1390976_0_0_1"/>
<keyword evidence="3" id="KW-1185">Reference proteome</keyword>
<name>F8Q4T0_SERL3</name>
<keyword evidence="1" id="KW-0040">ANK repeat</keyword>
<dbReference type="Proteomes" id="UP000008063">
    <property type="component" value="Unassembled WGS sequence"/>
</dbReference>
<sequence>MNLLPMDSSVPPLWAAAYHAFSKVDEISDTSPPTHQGVDSTDTNGRKSGLTPLMLACSVGRLGIVKLIEKYLFDTSLEDEVTAQFEGVKRNCVNMQDGFSFQDDTSETYYTTLDEMSETYYTTLDEVLEITEHSTLCAKQPHGSYVHKLAGLVDGKPRLAMHLFQPTGPWWLYLCTVTEATTMGLFDGTISKFSSL</sequence>
<protein>
    <submittedName>
        <fullName evidence="2">Uncharacterized protein</fullName>
    </submittedName>
</protein>
<dbReference type="InParanoid" id="F8Q4T0"/>